<dbReference type="SMART" id="SM00504">
    <property type="entry name" value="Ubox"/>
    <property type="match status" value="1"/>
</dbReference>
<dbReference type="PANTHER" id="PTHR24188">
    <property type="entry name" value="ANKYRIN REPEAT PROTEIN"/>
    <property type="match status" value="1"/>
</dbReference>
<evidence type="ECO:0000259" key="5">
    <source>
        <dbReference type="PROSITE" id="PS51698"/>
    </source>
</evidence>
<feature type="compositionally biased region" description="Basic and acidic residues" evidence="4">
    <location>
        <begin position="247"/>
        <end position="257"/>
    </location>
</feature>
<dbReference type="SMART" id="SM00248">
    <property type="entry name" value="ANK"/>
    <property type="match status" value="6"/>
</dbReference>
<feature type="repeat" description="ANK" evidence="3">
    <location>
        <begin position="460"/>
        <end position="489"/>
    </location>
</feature>
<proteinExistence type="predicted"/>
<feature type="compositionally biased region" description="Low complexity" evidence="4">
    <location>
        <begin position="397"/>
        <end position="413"/>
    </location>
</feature>
<evidence type="ECO:0000256" key="3">
    <source>
        <dbReference type="PROSITE-ProRule" id="PRU00023"/>
    </source>
</evidence>
<dbReference type="PANTHER" id="PTHR24188:SF29">
    <property type="entry name" value="GH09064P"/>
    <property type="match status" value="1"/>
</dbReference>
<organism evidence="6">
    <name type="scientific">Noctiluca scintillans</name>
    <name type="common">Sea sparkle</name>
    <name type="synonym">Red tide dinoflagellate</name>
    <dbReference type="NCBI Taxonomy" id="2966"/>
    <lineage>
        <taxon>Eukaryota</taxon>
        <taxon>Sar</taxon>
        <taxon>Alveolata</taxon>
        <taxon>Dinophyceae</taxon>
        <taxon>Noctilucales</taxon>
        <taxon>Noctilucaceae</taxon>
        <taxon>Noctiluca</taxon>
    </lineage>
</organism>
<dbReference type="Pfam" id="PF13637">
    <property type="entry name" value="Ank_4"/>
    <property type="match status" value="1"/>
</dbReference>
<dbReference type="Gene3D" id="1.25.40.20">
    <property type="entry name" value="Ankyrin repeat-containing domain"/>
    <property type="match status" value="2"/>
</dbReference>
<dbReference type="PROSITE" id="PS50297">
    <property type="entry name" value="ANK_REP_REGION"/>
    <property type="match status" value="3"/>
</dbReference>
<dbReference type="PROSITE" id="PS50088">
    <property type="entry name" value="ANK_REPEAT"/>
    <property type="match status" value="4"/>
</dbReference>
<feature type="region of interest" description="Disordered" evidence="4">
    <location>
        <begin position="192"/>
        <end position="333"/>
    </location>
</feature>
<dbReference type="CDD" id="cd16655">
    <property type="entry name" value="RING-Ubox_WDSUB1-like"/>
    <property type="match status" value="1"/>
</dbReference>
<protein>
    <recommendedName>
        <fullName evidence="5">U-box domain-containing protein</fullName>
    </recommendedName>
</protein>
<feature type="region of interest" description="Disordered" evidence="4">
    <location>
        <begin position="345"/>
        <end position="423"/>
    </location>
</feature>
<dbReference type="InterPro" id="IPR036770">
    <property type="entry name" value="Ankyrin_rpt-contain_sf"/>
</dbReference>
<feature type="compositionally biased region" description="Polar residues" evidence="4">
    <location>
        <begin position="414"/>
        <end position="423"/>
    </location>
</feature>
<dbReference type="InterPro" id="IPR003613">
    <property type="entry name" value="Ubox_domain"/>
</dbReference>
<dbReference type="InterPro" id="IPR002110">
    <property type="entry name" value="Ankyrin_rpt"/>
</dbReference>
<feature type="compositionally biased region" description="Polar residues" evidence="4">
    <location>
        <begin position="290"/>
        <end position="307"/>
    </location>
</feature>
<dbReference type="EMBL" id="HBFQ01060031">
    <property type="protein sequence ID" value="CAD8868123.1"/>
    <property type="molecule type" value="Transcribed_RNA"/>
</dbReference>
<dbReference type="InterPro" id="IPR013083">
    <property type="entry name" value="Znf_RING/FYVE/PHD"/>
</dbReference>
<feature type="compositionally biased region" description="Low complexity" evidence="4">
    <location>
        <begin position="261"/>
        <end position="289"/>
    </location>
</feature>
<feature type="region of interest" description="Disordered" evidence="4">
    <location>
        <begin position="118"/>
        <end position="145"/>
    </location>
</feature>
<dbReference type="SUPFAM" id="SSF57850">
    <property type="entry name" value="RING/U-box"/>
    <property type="match status" value="1"/>
</dbReference>
<accession>A0A7S1AY08</accession>
<keyword evidence="1" id="KW-0677">Repeat</keyword>
<dbReference type="SUPFAM" id="SSF48403">
    <property type="entry name" value="Ankyrin repeat"/>
    <property type="match status" value="1"/>
</dbReference>
<feature type="domain" description="U-box" evidence="5">
    <location>
        <begin position="27"/>
        <end position="101"/>
    </location>
</feature>
<evidence type="ECO:0000256" key="1">
    <source>
        <dbReference type="ARBA" id="ARBA00022737"/>
    </source>
</evidence>
<dbReference type="Pfam" id="PF12796">
    <property type="entry name" value="Ank_2"/>
    <property type="match status" value="1"/>
</dbReference>
<dbReference type="GO" id="GO:0004842">
    <property type="term" value="F:ubiquitin-protein transferase activity"/>
    <property type="evidence" value="ECO:0007669"/>
    <property type="project" value="InterPro"/>
</dbReference>
<dbReference type="PROSITE" id="PS51698">
    <property type="entry name" value="U_BOX"/>
    <property type="match status" value="1"/>
</dbReference>
<dbReference type="GO" id="GO:0016567">
    <property type="term" value="P:protein ubiquitination"/>
    <property type="evidence" value="ECO:0007669"/>
    <property type="project" value="InterPro"/>
</dbReference>
<dbReference type="Gene3D" id="3.30.40.10">
    <property type="entry name" value="Zinc/RING finger domain, C3HC4 (zinc finger)"/>
    <property type="match status" value="1"/>
</dbReference>
<evidence type="ECO:0000256" key="4">
    <source>
        <dbReference type="SAM" id="MobiDB-lite"/>
    </source>
</evidence>
<gene>
    <name evidence="6" type="ORF">NSCI0253_LOCUS42479</name>
</gene>
<feature type="repeat" description="ANK" evidence="3">
    <location>
        <begin position="523"/>
        <end position="555"/>
    </location>
</feature>
<feature type="repeat" description="ANK" evidence="3">
    <location>
        <begin position="490"/>
        <end position="522"/>
    </location>
</feature>
<sequence>MPVNSGTDSGRVSEVPAWLATSSAEAIVPECFLCPLTGLVMCEPVVTVDGQVYENSAIEEWFRRGSRISPATGFELNSVELLPHPALQAAIQAFMAHPSLPQEVVSTYATECHRRRAHAGGGSLGSCSTQESLLDGSPRPASLRDGETPLLLAQEALPTYCPKKSEATDVADASRFPMPGASEVDKFLEKTPALQSATAPVRFSVKPPDEARHRSPRKWHSQGATPSQPSDGRHSPGVRRSRSTSPDTREPSKKTERGVASVGVPVRRPSGVVVPRPVSQRSSRVGSVRDTLSISGSARVSPPQNARATPRHPERPAPGARQCSPGKARAHTAAAPIGQYSPALAGPRAVGSAPKLRATVPGGRSSPRHAGAGGSTTPVCRSGLTRPQRLRPGMVGSAKMSNSSSKSDCSANSQARTADTTDQAGRTQLMHAAGEGDVQALEQQLSKKASVDARDECKCTALMYAATYGHIDAVRVLLDHGSNIEATSKDGWTSLITATYNGHIDVVQYLIQRDANIEAADERGWTPLMHVAFNGDIKTLKCLLENGASVEAMDTDGRTALVYAAFNGHAENVSWLLERCGTDASDSIDKALLFSSIHGHAKVVQLLLDAGAVSQETRHAARKLAGDHNHNHVVVLFTPDGQRDLRP</sequence>
<keyword evidence="2 3" id="KW-0040">ANK repeat</keyword>
<evidence type="ECO:0000313" key="6">
    <source>
        <dbReference type="EMBL" id="CAD8868123.1"/>
    </source>
</evidence>
<name>A0A7S1AY08_NOCSC</name>
<reference evidence="6" key="1">
    <citation type="submission" date="2021-01" db="EMBL/GenBank/DDBJ databases">
        <authorList>
            <person name="Corre E."/>
            <person name="Pelletier E."/>
            <person name="Niang G."/>
            <person name="Scheremetjew M."/>
            <person name="Finn R."/>
            <person name="Kale V."/>
            <person name="Holt S."/>
            <person name="Cochrane G."/>
            <person name="Meng A."/>
            <person name="Brown T."/>
            <person name="Cohen L."/>
        </authorList>
    </citation>
    <scope>NUCLEOTIDE SEQUENCE</scope>
</reference>
<feature type="repeat" description="ANK" evidence="3">
    <location>
        <begin position="424"/>
        <end position="456"/>
    </location>
</feature>
<dbReference type="AlphaFoldDB" id="A0A7S1AY08"/>
<dbReference type="Pfam" id="PF04564">
    <property type="entry name" value="U-box"/>
    <property type="match status" value="1"/>
</dbReference>
<evidence type="ECO:0000256" key="2">
    <source>
        <dbReference type="ARBA" id="ARBA00023043"/>
    </source>
</evidence>